<gene>
    <name evidence="1" type="ORF">HMPREF0322_00254</name>
</gene>
<sequence length="47" mass="5155">MTQSTLNKTKILIPIKGTRNNSRGTTLVQLNDEPQLPSPLTVETGFT</sequence>
<name>G9XH31_DESHA</name>
<reference evidence="1 2" key="1">
    <citation type="submission" date="2011-08" db="EMBL/GenBank/DDBJ databases">
        <authorList>
            <person name="Weinstock G."/>
            <person name="Sodergren E."/>
            <person name="Clifton S."/>
            <person name="Fulton L."/>
            <person name="Fulton B."/>
            <person name="Courtney L."/>
            <person name="Fronick C."/>
            <person name="Harrison M."/>
            <person name="Strong C."/>
            <person name="Farmer C."/>
            <person name="Delahaunty K."/>
            <person name="Markovic C."/>
            <person name="Hall O."/>
            <person name="Minx P."/>
            <person name="Tomlinson C."/>
            <person name="Mitreva M."/>
            <person name="Hou S."/>
            <person name="Chen J."/>
            <person name="Wollam A."/>
            <person name="Pepin K.H."/>
            <person name="Johnson M."/>
            <person name="Bhonagiri V."/>
            <person name="Zhang X."/>
            <person name="Suruliraj S."/>
            <person name="Warren W."/>
            <person name="Chinwalla A."/>
            <person name="Mardis E.R."/>
            <person name="Wilson R.K."/>
        </authorList>
    </citation>
    <scope>NUCLEOTIDE SEQUENCE [LARGE SCALE GENOMIC DNA]</scope>
    <source>
        <strain evidence="1 2">DP7</strain>
    </source>
</reference>
<proteinExistence type="predicted"/>
<dbReference type="Proteomes" id="UP000004416">
    <property type="component" value="Unassembled WGS sequence"/>
</dbReference>
<comment type="caution">
    <text evidence="1">The sequence shown here is derived from an EMBL/GenBank/DDBJ whole genome shotgun (WGS) entry which is preliminary data.</text>
</comment>
<dbReference type="AlphaFoldDB" id="G9XH31"/>
<evidence type="ECO:0000313" key="1">
    <source>
        <dbReference type="EMBL" id="EHL09068.1"/>
    </source>
</evidence>
<protein>
    <submittedName>
        <fullName evidence="1">Uncharacterized protein</fullName>
    </submittedName>
</protein>
<dbReference type="EMBL" id="AFZX01000006">
    <property type="protein sequence ID" value="EHL09068.1"/>
    <property type="molecule type" value="Genomic_DNA"/>
</dbReference>
<accession>G9XH31</accession>
<organism evidence="1 2">
    <name type="scientific">Desulfitobacterium hafniense DP7</name>
    <dbReference type="NCBI Taxonomy" id="537010"/>
    <lineage>
        <taxon>Bacteria</taxon>
        <taxon>Bacillati</taxon>
        <taxon>Bacillota</taxon>
        <taxon>Clostridia</taxon>
        <taxon>Eubacteriales</taxon>
        <taxon>Desulfitobacteriaceae</taxon>
        <taxon>Desulfitobacterium</taxon>
    </lineage>
</organism>
<evidence type="ECO:0000313" key="2">
    <source>
        <dbReference type="Proteomes" id="UP000004416"/>
    </source>
</evidence>
<dbReference type="HOGENOM" id="CLU_3167225_0_0_9"/>